<evidence type="ECO:0000313" key="2">
    <source>
        <dbReference type="Proteomes" id="UP000054653"/>
    </source>
</evidence>
<name>A0A0V1AHR6_TRIBR</name>
<organism evidence="1 2">
    <name type="scientific">Trichinella britovi</name>
    <name type="common">Parasitic roundworm</name>
    <dbReference type="NCBI Taxonomy" id="45882"/>
    <lineage>
        <taxon>Eukaryota</taxon>
        <taxon>Metazoa</taxon>
        <taxon>Ecdysozoa</taxon>
        <taxon>Nematoda</taxon>
        <taxon>Enoplea</taxon>
        <taxon>Dorylaimia</taxon>
        <taxon>Trichinellida</taxon>
        <taxon>Trichinellidae</taxon>
        <taxon>Trichinella</taxon>
    </lineage>
</organism>
<sequence length="52" mass="6080">MKVALLDCKKIVVYDGNEIFSILIILKTSMAVFRKIHERSNRVEFNTLFSTF</sequence>
<dbReference type="Proteomes" id="UP000054653">
    <property type="component" value="Unassembled WGS sequence"/>
</dbReference>
<gene>
    <name evidence="1" type="ORF">T03_18040</name>
</gene>
<evidence type="ECO:0000313" key="1">
    <source>
        <dbReference type="EMBL" id="KRY24189.1"/>
    </source>
</evidence>
<keyword evidence="2" id="KW-1185">Reference proteome</keyword>
<proteinExistence type="predicted"/>
<dbReference type="AlphaFoldDB" id="A0A0V1AHR6"/>
<comment type="caution">
    <text evidence="1">The sequence shown here is derived from an EMBL/GenBank/DDBJ whole genome shotgun (WGS) entry which is preliminary data.</text>
</comment>
<protein>
    <submittedName>
        <fullName evidence="1">Uncharacterized protein</fullName>
    </submittedName>
</protein>
<reference evidence="1 2" key="1">
    <citation type="submission" date="2015-01" db="EMBL/GenBank/DDBJ databases">
        <title>Evolution of Trichinella species and genotypes.</title>
        <authorList>
            <person name="Korhonen P.K."/>
            <person name="Edoardo P."/>
            <person name="Giuseppe L.R."/>
            <person name="Gasser R.B."/>
        </authorList>
    </citation>
    <scope>NUCLEOTIDE SEQUENCE [LARGE SCALE GENOMIC DNA]</scope>
    <source>
        <strain evidence="1">ISS120</strain>
    </source>
</reference>
<dbReference type="EMBL" id="JYDI01003289">
    <property type="protein sequence ID" value="KRY24189.1"/>
    <property type="molecule type" value="Genomic_DNA"/>
</dbReference>
<accession>A0A0V1AHR6</accession>